<evidence type="ECO:0000313" key="4">
    <source>
        <dbReference type="EMBL" id="MBO8475336.1"/>
    </source>
</evidence>
<accession>A0A9D9NIY2</accession>
<evidence type="ECO:0000259" key="2">
    <source>
        <dbReference type="Pfam" id="PF16313"/>
    </source>
</evidence>
<keyword evidence="4" id="KW-0378">Hydrolase</keyword>
<evidence type="ECO:0000259" key="3">
    <source>
        <dbReference type="Pfam" id="PF17148"/>
    </source>
</evidence>
<reference evidence="4" key="2">
    <citation type="journal article" date="2021" name="PeerJ">
        <title>Extensive microbial diversity within the chicken gut microbiome revealed by metagenomics and culture.</title>
        <authorList>
            <person name="Gilroy R."/>
            <person name="Ravi A."/>
            <person name="Getino M."/>
            <person name="Pursley I."/>
            <person name="Horton D.L."/>
            <person name="Alikhan N.F."/>
            <person name="Baker D."/>
            <person name="Gharbi K."/>
            <person name="Hall N."/>
            <person name="Watson M."/>
            <person name="Adriaenssens E.M."/>
            <person name="Foster-Nyarko E."/>
            <person name="Jarju S."/>
            <person name="Secka A."/>
            <person name="Antonio M."/>
            <person name="Oren A."/>
            <person name="Chaudhuri R.R."/>
            <person name="La Ragione R."/>
            <person name="Hildebrand F."/>
            <person name="Pallen M.J."/>
        </authorList>
    </citation>
    <scope>NUCLEOTIDE SEQUENCE</scope>
    <source>
        <strain evidence="4">B1-13419</strain>
    </source>
</reference>
<dbReference type="GO" id="GO:0008237">
    <property type="term" value="F:metallopeptidase activity"/>
    <property type="evidence" value="ECO:0007669"/>
    <property type="project" value="UniProtKB-KW"/>
</dbReference>
<evidence type="ECO:0000313" key="5">
    <source>
        <dbReference type="Proteomes" id="UP000823757"/>
    </source>
</evidence>
<keyword evidence="1" id="KW-0732">Signal</keyword>
<dbReference type="SUPFAM" id="SSF55486">
    <property type="entry name" value="Metalloproteases ('zincins'), catalytic domain"/>
    <property type="match status" value="1"/>
</dbReference>
<dbReference type="InterPro" id="IPR033413">
    <property type="entry name" value="DUF5117"/>
</dbReference>
<comment type="caution">
    <text evidence="4">The sequence shown here is derived from an EMBL/GenBank/DDBJ whole genome shotgun (WGS) entry which is preliminary data.</text>
</comment>
<keyword evidence="4" id="KW-0482">Metalloprotease</keyword>
<gene>
    <name evidence="4" type="ORF">IAB91_08615</name>
</gene>
<protein>
    <submittedName>
        <fullName evidence="4">Zinc-dependent metalloprotease</fullName>
    </submittedName>
</protein>
<dbReference type="PANTHER" id="PTHR38478:SF1">
    <property type="entry name" value="ZINC DEPENDENT METALLOPROTEASE DOMAIN LIPOPROTEIN"/>
    <property type="match status" value="1"/>
</dbReference>
<dbReference type="Gene3D" id="3.40.390.10">
    <property type="entry name" value="Collagenase (Catalytic Domain)"/>
    <property type="match status" value="1"/>
</dbReference>
<proteinExistence type="predicted"/>
<dbReference type="Pfam" id="PF17148">
    <property type="entry name" value="DUF5117"/>
    <property type="match status" value="1"/>
</dbReference>
<sequence>MRLRHFLTAACAMLLITAIGAEAGEKKPVKPRKKKKGEVEQVDTAKTEKKDKYKEAIKDAKVYDGLIKAYVTPKEELYFEITPENTGHFYLLTNRITETSDDAAFAAGELIGNPIMFRISVDTSYVHFYSVNTFRKVREGDPITEAFERNNREPIIKSFKVKAFRKDTSYLIDMTSFFKSNEKLITPLQYSQNIMGTKSGSYDADASKILEVKSFPKNVEISSQICFQSEPTPYLVEIRRSILLLPDEPMKTRYQDNRVGYFYSSYQYFTSDADRVDVKSIIHRWRLEPKPEDMEKYFNGELVEPENPIVFYVDSAFPDKWREAVKQGIEDWQPAFEAAGFKNAIIAMDYPADSTGFDPDDIRYNCIRYIASDIANASGPSYVDPRSGEILVGDVNWYHNVISLVNNWRFTQTGAVDPRVRKAVFDDDVMAESLRYVASHEIGHTLGLMHNMGASYSFPVDSLRSPSFTQKYGTTPSIMDYARNNYIAQPGDLEKGVRLVPPLVGVYDIYAINWGYRLFPGDLTPEQEKVKLNAIIAEKAGDPMYKFGAQQIFNTISPADQMEDLGNDHMKAGDYAVANLKRLVPHLAEWFYKEGDDYMEIKIKYFNLANQYNRIMMHVYPYLGGVFFNDLVQDGSDDGIARVYVDKKTQKRAMQWLVNQALTFREWLLPAYIQDITGYGSGDLDGYQRSLMAKMFGAATLTFIAEGERSGQEGLYTLDGYMKDAVNTVLGNTLKGRKLTIEDMNMQNAMVASLAELAGVIEVPKDAIALSGMGGQSISGSYRADIADGSPVLGSGSFEEEALQCRLALQKQMEAAAGEPFCCFGHDHNASSRTAGDMTTSYFRQNNDLPKLSGALARPIALKELNRVISIYKSARNSGDSRTKAFYDYQIDKIERAMNK</sequence>
<dbReference type="InterPro" id="IPR024079">
    <property type="entry name" value="MetalloPept_cat_dom_sf"/>
</dbReference>
<dbReference type="EMBL" id="JADIMD010000124">
    <property type="protein sequence ID" value="MBO8475336.1"/>
    <property type="molecule type" value="Genomic_DNA"/>
</dbReference>
<feature type="chain" id="PRO_5038626833" evidence="1">
    <location>
        <begin position="24"/>
        <end position="900"/>
    </location>
</feature>
<dbReference type="Proteomes" id="UP000823757">
    <property type="component" value="Unassembled WGS sequence"/>
</dbReference>
<dbReference type="InterPro" id="IPR032534">
    <property type="entry name" value="EcxA_zinc-bd"/>
</dbReference>
<dbReference type="Pfam" id="PF16313">
    <property type="entry name" value="DUF4953"/>
    <property type="match status" value="1"/>
</dbReference>
<dbReference type="AlphaFoldDB" id="A0A9D9NIY2"/>
<dbReference type="CDD" id="cd04276">
    <property type="entry name" value="ZnMc_MMP_like_2"/>
    <property type="match status" value="1"/>
</dbReference>
<reference evidence="4" key="1">
    <citation type="submission" date="2020-10" db="EMBL/GenBank/DDBJ databases">
        <authorList>
            <person name="Gilroy R."/>
        </authorList>
    </citation>
    <scope>NUCLEOTIDE SEQUENCE</scope>
    <source>
        <strain evidence="4">B1-13419</strain>
    </source>
</reference>
<dbReference type="InterPro" id="IPR034032">
    <property type="entry name" value="Zn_MMP-like_bac"/>
</dbReference>
<keyword evidence="4" id="KW-0645">Protease</keyword>
<feature type="domain" description="DUF5117" evidence="3">
    <location>
        <begin position="122"/>
        <end position="290"/>
    </location>
</feature>
<dbReference type="PANTHER" id="PTHR38478">
    <property type="entry name" value="PEPTIDASE M1A AND M12B"/>
    <property type="match status" value="1"/>
</dbReference>
<feature type="domain" description="EcxA zinc-binding" evidence="2">
    <location>
        <begin position="423"/>
        <end position="732"/>
    </location>
</feature>
<feature type="signal peptide" evidence="1">
    <location>
        <begin position="1"/>
        <end position="23"/>
    </location>
</feature>
<name>A0A9D9NIY2_9BACT</name>
<organism evidence="4 5">
    <name type="scientific">Candidatus Cryptobacteroides faecigallinarum</name>
    <dbReference type="NCBI Taxonomy" id="2840763"/>
    <lineage>
        <taxon>Bacteria</taxon>
        <taxon>Pseudomonadati</taxon>
        <taxon>Bacteroidota</taxon>
        <taxon>Bacteroidia</taxon>
        <taxon>Bacteroidales</taxon>
        <taxon>Candidatus Cryptobacteroides</taxon>
    </lineage>
</organism>
<evidence type="ECO:0000256" key="1">
    <source>
        <dbReference type="SAM" id="SignalP"/>
    </source>
</evidence>